<sequence length="166" mass="17545">MFCRKYIAVIVAAVGVMGASATIAHASPAEEIRMLNEQIAVLNARLSKLEVEGKIAQKEADNAKLTGQNAGEVFNTAADAVVRNIEGIDGRLKATLSIRGGVTKTVTVGDSFSGWRVKKITVNDVLLSKGKEQVTLAFGNEPPPSTHPANSLQMPGAYPQMPGMGR</sequence>
<reference evidence="4 5" key="1">
    <citation type="submission" date="2024-04" db="EMBL/GenBank/DDBJ databases">
        <title>Dissimilatory iodate-reducing microorganisms contribute to the enrichment of iodine in groundwater.</title>
        <authorList>
            <person name="Jiang Z."/>
        </authorList>
    </citation>
    <scope>NUCLEOTIDE SEQUENCE [LARGE SCALE GENOMIC DNA]</scope>
    <source>
        <strain evidence="4 5">NCP973</strain>
        <plasmid evidence="4 5">unnamed1</plasmid>
    </source>
</reference>
<keyword evidence="5" id="KW-1185">Reference proteome</keyword>
<keyword evidence="1" id="KW-0175">Coiled coil</keyword>
<evidence type="ECO:0000256" key="2">
    <source>
        <dbReference type="SAM" id="MobiDB-lite"/>
    </source>
</evidence>
<keyword evidence="4" id="KW-0614">Plasmid</keyword>
<evidence type="ECO:0000256" key="3">
    <source>
        <dbReference type="SAM" id="SignalP"/>
    </source>
</evidence>
<feature type="region of interest" description="Disordered" evidence="2">
    <location>
        <begin position="140"/>
        <end position="166"/>
    </location>
</feature>
<evidence type="ECO:0000313" key="5">
    <source>
        <dbReference type="Proteomes" id="UP001479520"/>
    </source>
</evidence>
<organism evidence="4 5">
    <name type="scientific">Azonexus hydrophilus</name>
    <dbReference type="NCBI Taxonomy" id="418702"/>
    <lineage>
        <taxon>Bacteria</taxon>
        <taxon>Pseudomonadati</taxon>
        <taxon>Pseudomonadota</taxon>
        <taxon>Betaproteobacteria</taxon>
        <taxon>Rhodocyclales</taxon>
        <taxon>Azonexaceae</taxon>
        <taxon>Azonexus</taxon>
    </lineage>
</organism>
<proteinExistence type="predicted"/>
<gene>
    <name evidence="4" type="primary">pilP</name>
    <name evidence="4" type="ORF">AADV58_17130</name>
</gene>
<dbReference type="InterPro" id="IPR022753">
    <property type="entry name" value="T4SS_pilus_biogen_PilP"/>
</dbReference>
<feature type="chain" id="PRO_5046567684" evidence="3">
    <location>
        <begin position="27"/>
        <end position="166"/>
    </location>
</feature>
<dbReference type="Proteomes" id="UP001479520">
    <property type="component" value="Plasmid unnamed1"/>
</dbReference>
<keyword evidence="3" id="KW-0732">Signal</keyword>
<geneLocation type="plasmid" evidence="4 5">
    <name>unnamed1</name>
</geneLocation>
<dbReference type="NCBIfam" id="TIGR03021">
    <property type="entry name" value="pilP_fam"/>
    <property type="match status" value="1"/>
</dbReference>
<feature type="coiled-coil region" evidence="1">
    <location>
        <begin position="32"/>
        <end position="59"/>
    </location>
</feature>
<feature type="signal peptide" evidence="3">
    <location>
        <begin position="1"/>
        <end position="26"/>
    </location>
</feature>
<evidence type="ECO:0000256" key="1">
    <source>
        <dbReference type="SAM" id="Coils"/>
    </source>
</evidence>
<evidence type="ECO:0000313" key="4">
    <source>
        <dbReference type="EMBL" id="WZJ23544.1"/>
    </source>
</evidence>
<name>A0ABZ2XNX2_9RHOO</name>
<protein>
    <submittedName>
        <fullName evidence="4">Type IV pilus biogenesis protein PilP</fullName>
    </submittedName>
</protein>
<dbReference type="RefSeq" id="WP_341744844.1">
    <property type="nucleotide sequence ID" value="NZ_CP151407.1"/>
</dbReference>
<accession>A0ABZ2XNX2</accession>
<dbReference type="EMBL" id="CP151407">
    <property type="protein sequence ID" value="WZJ23544.1"/>
    <property type="molecule type" value="Genomic_DNA"/>
</dbReference>